<proteinExistence type="predicted"/>
<keyword evidence="3 6" id="KW-0812">Transmembrane</keyword>
<dbReference type="GO" id="GO:0005886">
    <property type="term" value="C:plasma membrane"/>
    <property type="evidence" value="ECO:0007669"/>
    <property type="project" value="UniProtKB-SubCell"/>
</dbReference>
<keyword evidence="5 6" id="KW-0472">Membrane</keyword>
<dbReference type="AlphaFoldDB" id="A0A7V6A3D4"/>
<evidence type="ECO:0000256" key="4">
    <source>
        <dbReference type="ARBA" id="ARBA00022989"/>
    </source>
</evidence>
<feature type="transmembrane region" description="Helical" evidence="6">
    <location>
        <begin position="58"/>
        <end position="75"/>
    </location>
</feature>
<evidence type="ECO:0000256" key="3">
    <source>
        <dbReference type="ARBA" id="ARBA00022692"/>
    </source>
</evidence>
<feature type="transmembrane region" description="Helical" evidence="6">
    <location>
        <begin position="87"/>
        <end position="105"/>
    </location>
</feature>
<evidence type="ECO:0000256" key="2">
    <source>
        <dbReference type="ARBA" id="ARBA00022475"/>
    </source>
</evidence>
<keyword evidence="4 6" id="KW-1133">Transmembrane helix</keyword>
<evidence type="ECO:0000256" key="5">
    <source>
        <dbReference type="ARBA" id="ARBA00023136"/>
    </source>
</evidence>
<protein>
    <recommendedName>
        <fullName evidence="8">Phosphate-starvation-inducible E-like protein</fullName>
    </recommendedName>
</protein>
<comment type="caution">
    <text evidence="7">The sequence shown here is derived from an EMBL/GenBank/DDBJ whole genome shotgun (WGS) entry which is preliminary data.</text>
</comment>
<reference evidence="7" key="1">
    <citation type="journal article" date="2020" name="mSystems">
        <title>Genome- and Community-Level Interaction Insights into Carbon Utilization and Element Cycling Functions of Hydrothermarchaeota in Hydrothermal Sediment.</title>
        <authorList>
            <person name="Zhou Z."/>
            <person name="Liu Y."/>
            <person name="Xu W."/>
            <person name="Pan J."/>
            <person name="Luo Z.H."/>
            <person name="Li M."/>
        </authorList>
    </citation>
    <scope>NUCLEOTIDE SEQUENCE [LARGE SCALE GENOMIC DNA]</scope>
    <source>
        <strain evidence="7">SpSt-767</strain>
    </source>
</reference>
<evidence type="ECO:0000256" key="1">
    <source>
        <dbReference type="ARBA" id="ARBA00004651"/>
    </source>
</evidence>
<accession>A0A7V6A3D4</accession>
<feature type="transmembrane region" description="Helical" evidence="6">
    <location>
        <begin position="117"/>
        <end position="134"/>
    </location>
</feature>
<organism evidence="7">
    <name type="scientific">Desulfobacca acetoxidans</name>
    <dbReference type="NCBI Taxonomy" id="60893"/>
    <lineage>
        <taxon>Bacteria</taxon>
        <taxon>Pseudomonadati</taxon>
        <taxon>Thermodesulfobacteriota</taxon>
        <taxon>Desulfobaccia</taxon>
        <taxon>Desulfobaccales</taxon>
        <taxon>Desulfobaccaceae</taxon>
        <taxon>Desulfobacca</taxon>
    </lineage>
</organism>
<dbReference type="EMBL" id="DTGR01000100">
    <property type="protein sequence ID" value="HHS29283.1"/>
    <property type="molecule type" value="Genomic_DNA"/>
</dbReference>
<feature type="transmembrane region" description="Helical" evidence="6">
    <location>
        <begin position="28"/>
        <end position="46"/>
    </location>
</feature>
<dbReference type="InterPro" id="IPR020948">
    <property type="entry name" value="P_starv_induced_PsiE-like"/>
</dbReference>
<sequence length="157" mass="18123">MKLIKFRRFFGSQTSTGMSGILQNLQNLIVIALCLLMFWIMLVQIYQTSLETLEIRNFRAIAGHLIYLFVMIELFRLMIFYLEEQRILLGTIIEVSIVSMLREVILEGVLAISWERILALCGLILTLAGTWAIYHHLEKGRAKLHQITLQQVDSEPA</sequence>
<dbReference type="Pfam" id="PF06146">
    <property type="entry name" value="PsiE"/>
    <property type="match status" value="1"/>
</dbReference>
<evidence type="ECO:0000313" key="7">
    <source>
        <dbReference type="EMBL" id="HHS29283.1"/>
    </source>
</evidence>
<evidence type="ECO:0000256" key="6">
    <source>
        <dbReference type="SAM" id="Phobius"/>
    </source>
</evidence>
<evidence type="ECO:0008006" key="8">
    <source>
        <dbReference type="Google" id="ProtNLM"/>
    </source>
</evidence>
<name>A0A7V6A3D4_9BACT</name>
<gene>
    <name evidence="7" type="ORF">ENV52_06240</name>
</gene>
<comment type="subcellular location">
    <subcellularLocation>
        <location evidence="1">Cell membrane</location>
        <topology evidence="1">Multi-pass membrane protein</topology>
    </subcellularLocation>
</comment>
<keyword evidence="2" id="KW-1003">Cell membrane</keyword>